<feature type="region of interest" description="Disordered" evidence="15">
    <location>
        <begin position="660"/>
        <end position="686"/>
    </location>
</feature>
<dbReference type="SMART" id="SM00744">
    <property type="entry name" value="RINGv"/>
    <property type="match status" value="1"/>
</dbReference>
<feature type="transmembrane region" description="Helical" evidence="16">
    <location>
        <begin position="1096"/>
        <end position="1119"/>
    </location>
</feature>
<evidence type="ECO:0000256" key="5">
    <source>
        <dbReference type="ARBA" id="ARBA00022679"/>
    </source>
</evidence>
<feature type="transmembrane region" description="Helical" evidence="16">
    <location>
        <begin position="725"/>
        <end position="750"/>
    </location>
</feature>
<feature type="transmembrane region" description="Helical" evidence="16">
    <location>
        <begin position="115"/>
        <end position="135"/>
    </location>
</feature>
<evidence type="ECO:0000259" key="17">
    <source>
        <dbReference type="PROSITE" id="PS50089"/>
    </source>
</evidence>
<dbReference type="Gene3D" id="6.10.250.1080">
    <property type="match status" value="1"/>
</dbReference>
<sequence length="2180" mass="241822">MDDTATMPSRHGRPSTKSDISGPGPANDGAPPICRICRGEATETEPLFYPCKCSGSIKYVHQECLMEWLSHSQKKYCELCKTPFRFTKLYAPDMPQSLPVHVFLEHMTKYLFRNVLVWLRAILAISIWICWLPLFMRAVWSFMFWISDEGLGGSLSSLKGGQASWEASLFNQFFGQCSANPLVETATTTLSQAATMMKHLPGDLSGIPKFTVKSIGYAANTVNGTGSFRSYRDENGTVTVLYEIDSPSASLLSNVTFLRNLTKSPRVNRAVMSIVEGQIITILVIVCFILIILVRDYVVQQQPELNMRAAFADQAEGDQVDAFDAPPEPPAAVADAVNAAARDLGRDLVGPPAEPPIDPRAPEMDEQEAINQVWAMAIRPDIYVPNSEDDEEPSRVMEYLRIYRRAHGDHDEILRIIEQEDTDGSLRHWSDATRRAKLSQRQQEPAEQGHNLGGANNMFNRPESPEASSSRHAEIQSRESDGRNQEEFNSLPPVFQPESPPSNHLDNGLRPRATSAGPSHSSSVNPLANHNWSFDEILANEASSPDRRAVHNVPGATHGEGIFGDFVEEDAATLSSDSAELYPRRINRAVQGRSVAQDQERNPDAEHEIAIEPFHAEAPAVPQDAAPADNAEPVGLVGRVANFMWGDLDRHADELEMQAAEEEDAEDDAWVDIVDGDVGGDDADADDDDPMQAAAGGFDQDAIDDMEDFEGVMELIGMRGPIAGLFQNAIFCAVLVSVTIFACIFVPYNIGRVTVWLMASPMRLVRMIVEISKLIQDALVMSCAFLSWCFINLFEMAANFLPTSVIAKVVSVRKACWDLWINSGNRIFDYLFMDFPMSATEIQNFSAISHAALLSLKSQASHSFQTIQQFGWAVYTNGITIPRVEHLQLLGAKTKAALKFLAASSSLLLTPDAWVINLGDSKGGEVVDPELARWSGVDRFWAILAGYAAVFTIAAMYLQRNSPFSNGEFMRAWEAGIIDTLHQASGIMKVILIISIEMLVFPLYCGMLLDLALLPLFENTTVVSRLMFTRDYPATSVFVHWFVGTGYMFHFALFVSMCRKIMRPGVLYFIRDPDDPEFHPVRDVLERNLITQLRKILFSAFVYGALVIICLGGVVWGLSFTLPTVLPIHYSSNEPVLEFPVDLLFYNFFMPLAVKFFKPGNGIHAMYTWWFRRCARALRLTSFLFGDRKVDEEGSLRLPEMDGANAFQNLLLGVDETNNTTVKSWKEAITGDVATEAEKPEPETLKAHKEHLVQSEQLLADGRFVRAPASDRVKIAKGRKVFITVDEDNMRQDGNADDDLYASDQYRSVYVPPSFRSRIFLFILFIWIFAAFTGVSLTVVPLVIGRMIFKALIPDHVRTNDIYAFSIGIYILGAVSYLGVHSRSVLDKVHGWAASASEELAGRRAASRTFSALVHVFQLAYTYFFLVVVLPLLVALIIELYIAVPLHTYMNPPTAATIGADKLGHLSKGKHTVRLTQVWTLGLLYTKLGSLMIISLFPQSRAAVALRTVLRRGWQRPDVGILTRAFVIPGLAIALIAIFAPPFVARYLVHYQVSGYMPKPGVTAEETAKLAMFYRFSYPGAAVLLVMVKNAMMVANVFNKWTSGVRDEAYLIGERLHNFGAATAGARKGRTTWKAGGNRFSCATHSMEPPSSPPSEAATVEDALSWYKSQYVQLEVELAEFRESSRELEQELEKDIERAEKQERVFQEKAEALGFEVEEWKRKYKESKTEAASAQNVLEKEITVLRDTNRSLQMKLRDSEVANDDFERQARNTTSSLEDMESKFNQAIERGVIMDEEMKQGEQEREQLRIETQRLREELGDLKIEAELMQDKIKKHEARQHHLSTISTDMSALGSPTFDRHTETRLPSLGDSVTPKPRAKSSTVRMPPPRVSGGASTSTGSNYRTPASNRSANSRTVSHKLPASNSLSHIRTLTEKMNRLEARVHNVRSKLPGPASSPPRASPRSAKHSNVPSSVTVRSRKRTAGSATSSITGDETTPTSYRPSASSRQGHVPRLSTSNMNRLSFGPLPNRTPDADSSRPSSRASMSSYARPPSRTDMAPPRPMSRTSTRTPLSRPRSSMSLHSHSHSASTHHLDLDIEEEHEGSLQTPSRRGTYGKVDFSSSMSGIPMPGSSIPTPGGRRQSAGRRSSVGVGREPIMPGRPSTSGGHKLPGAKDLGETY</sequence>
<evidence type="ECO:0000256" key="15">
    <source>
        <dbReference type="SAM" id="MobiDB-lite"/>
    </source>
</evidence>
<organism evidence="19 20">
    <name type="scientific">Cordyceps confragosa</name>
    <name type="common">Lecanicillium lecanii</name>
    <dbReference type="NCBI Taxonomy" id="2714763"/>
    <lineage>
        <taxon>Eukaryota</taxon>
        <taxon>Fungi</taxon>
        <taxon>Dikarya</taxon>
        <taxon>Ascomycota</taxon>
        <taxon>Pezizomycotina</taxon>
        <taxon>Sordariomycetes</taxon>
        <taxon>Hypocreomycetidae</taxon>
        <taxon>Hypocreales</taxon>
        <taxon>Cordycipitaceae</taxon>
        <taxon>Akanthomyces</taxon>
    </lineage>
</organism>
<dbReference type="GO" id="GO:0061630">
    <property type="term" value="F:ubiquitin protein ligase activity"/>
    <property type="evidence" value="ECO:0007669"/>
    <property type="project" value="UniProtKB-EC"/>
</dbReference>
<gene>
    <name evidence="19" type="ORF">LLEC1_02845</name>
</gene>
<feature type="compositionally biased region" description="Low complexity" evidence="15">
    <location>
        <begin position="2064"/>
        <end position="2091"/>
    </location>
</feature>
<evidence type="ECO:0000256" key="14">
    <source>
        <dbReference type="SAM" id="Coils"/>
    </source>
</evidence>
<feature type="compositionally biased region" description="Basic and acidic residues" evidence="15">
    <location>
        <begin position="469"/>
        <end position="486"/>
    </location>
</feature>
<comment type="caution">
    <text evidence="19">The sequence shown here is derived from an EMBL/GenBank/DDBJ whole genome shotgun (WGS) entry which is preliminary data.</text>
</comment>
<dbReference type="OMA" id="ATHSMEP"/>
<feature type="domain" description="RING-type" evidence="17">
    <location>
        <begin position="34"/>
        <end position="81"/>
    </location>
</feature>
<keyword evidence="9" id="KW-0833">Ubl conjugation pathway</keyword>
<dbReference type="EC" id="2.3.2.27" evidence="4"/>
<dbReference type="InterPro" id="IPR006964">
    <property type="entry name" value="NUDE_dom"/>
</dbReference>
<keyword evidence="6 16" id="KW-0812">Transmembrane</keyword>
<dbReference type="GO" id="GO:0005789">
    <property type="term" value="C:endoplasmic reticulum membrane"/>
    <property type="evidence" value="ECO:0007669"/>
    <property type="project" value="TreeGrafter"/>
</dbReference>
<proteinExistence type="predicted"/>
<evidence type="ECO:0000256" key="4">
    <source>
        <dbReference type="ARBA" id="ARBA00012483"/>
    </source>
</evidence>
<feature type="transmembrane region" description="Helical" evidence="16">
    <location>
        <begin position="270"/>
        <end position="294"/>
    </location>
</feature>
<comment type="catalytic activity">
    <reaction evidence="1">
        <text>S-ubiquitinyl-[E2 ubiquitin-conjugating enzyme]-L-cysteine + [acceptor protein]-L-lysine = [E2 ubiquitin-conjugating enzyme]-L-cysteine + N(6)-ubiquitinyl-[acceptor protein]-L-lysine.</text>
        <dbReference type="EC" id="2.3.2.27"/>
    </reaction>
</comment>
<evidence type="ECO:0000313" key="20">
    <source>
        <dbReference type="Proteomes" id="UP000243081"/>
    </source>
</evidence>
<dbReference type="InterPro" id="IPR056521">
    <property type="entry name" value="MARCHF6-like_C"/>
</dbReference>
<feature type="coiled-coil region" evidence="14">
    <location>
        <begin position="1671"/>
        <end position="1839"/>
    </location>
</feature>
<dbReference type="Pfam" id="PF25417">
    <property type="entry name" value="DUF7889"/>
    <property type="match status" value="1"/>
</dbReference>
<feature type="compositionally biased region" description="Low complexity" evidence="15">
    <location>
        <begin position="2038"/>
        <end position="2055"/>
    </location>
</feature>
<feature type="transmembrane region" description="Helical" evidence="16">
    <location>
        <begin position="990"/>
        <end position="1017"/>
    </location>
</feature>
<dbReference type="Gene3D" id="3.30.40.10">
    <property type="entry name" value="Zinc/RING finger domain, C3HC4 (zinc finger)"/>
    <property type="match status" value="1"/>
</dbReference>
<dbReference type="PANTHER" id="PTHR13145:SF0">
    <property type="entry name" value="E3 UBIQUITIN-PROTEIN LIGASE MARCHF6"/>
    <property type="match status" value="1"/>
</dbReference>
<evidence type="ECO:0000256" key="3">
    <source>
        <dbReference type="ARBA" id="ARBA00004906"/>
    </source>
</evidence>
<feature type="transmembrane region" description="Helical" evidence="16">
    <location>
        <begin position="1519"/>
        <end position="1540"/>
    </location>
</feature>
<evidence type="ECO:0000256" key="10">
    <source>
        <dbReference type="ARBA" id="ARBA00022833"/>
    </source>
</evidence>
<reference evidence="19 20" key="1">
    <citation type="submission" date="2016-03" db="EMBL/GenBank/DDBJ databases">
        <title>Fine-scale spatial genetic structure of a fungal parasite of coffee scale insects.</title>
        <authorList>
            <person name="Jackson D."/>
            <person name="Zemenick K.A."/>
            <person name="Malloure B."/>
            <person name="Quandt C.A."/>
            <person name="James T.Y."/>
        </authorList>
    </citation>
    <scope>NUCLEOTIDE SEQUENCE [LARGE SCALE GENOMIC DNA]</scope>
    <source>
        <strain evidence="19 20">UM487</strain>
    </source>
</reference>
<dbReference type="Pfam" id="PF04880">
    <property type="entry name" value="NUDE_C"/>
    <property type="match status" value="1"/>
</dbReference>
<dbReference type="GO" id="GO:0036503">
    <property type="term" value="P:ERAD pathway"/>
    <property type="evidence" value="ECO:0007669"/>
    <property type="project" value="TreeGrafter"/>
</dbReference>
<dbReference type="InterPro" id="IPR013083">
    <property type="entry name" value="Znf_RING/FYVE/PHD"/>
</dbReference>
<name>A0A179IJQ0_CORDF</name>
<dbReference type="CDD" id="cd16702">
    <property type="entry name" value="RING_CH-C4HC3_MARCH6"/>
    <property type="match status" value="1"/>
</dbReference>
<protein>
    <recommendedName>
        <fullName evidence="4">RING-type E3 ubiquitin transferase</fullName>
        <ecNumber evidence="4">2.3.2.27</ecNumber>
    </recommendedName>
</protein>
<feature type="region of interest" description="Disordered" evidence="15">
    <location>
        <begin position="434"/>
        <end position="527"/>
    </location>
</feature>
<dbReference type="EMBL" id="LUKN01001027">
    <property type="protein sequence ID" value="OAR01724.1"/>
    <property type="molecule type" value="Genomic_DNA"/>
</dbReference>
<dbReference type="Pfam" id="PF23113">
    <property type="entry name" value="MARCHF6_C"/>
    <property type="match status" value="1"/>
</dbReference>
<feature type="region of interest" description="Disordered" evidence="15">
    <location>
        <begin position="1945"/>
        <end position="2092"/>
    </location>
</feature>
<dbReference type="PROSITE" id="PS50089">
    <property type="entry name" value="ZF_RING_2"/>
    <property type="match status" value="1"/>
</dbReference>
<dbReference type="OrthoDB" id="1108038at2759"/>
<evidence type="ECO:0000256" key="13">
    <source>
        <dbReference type="PROSITE-ProRule" id="PRU00175"/>
    </source>
</evidence>
<keyword evidence="20" id="KW-1185">Reference proteome</keyword>
<comment type="pathway">
    <text evidence="3">Protein modification; protein ubiquitination.</text>
</comment>
<keyword evidence="14" id="KW-0175">Coiled coil</keyword>
<keyword evidence="11 16" id="KW-1133">Transmembrane helix</keyword>
<evidence type="ECO:0000256" key="12">
    <source>
        <dbReference type="ARBA" id="ARBA00023136"/>
    </source>
</evidence>
<feature type="region of interest" description="Disordered" evidence="15">
    <location>
        <begin position="2124"/>
        <end position="2180"/>
    </location>
</feature>
<evidence type="ECO:0000259" key="18">
    <source>
        <dbReference type="PROSITE" id="PS51292"/>
    </source>
</evidence>
<evidence type="ECO:0000256" key="9">
    <source>
        <dbReference type="ARBA" id="ARBA00022786"/>
    </source>
</evidence>
<dbReference type="InterPro" id="IPR057211">
    <property type="entry name" value="DUF7889"/>
</dbReference>
<dbReference type="Pfam" id="PF12906">
    <property type="entry name" value="RINGv"/>
    <property type="match status" value="1"/>
</dbReference>
<keyword evidence="8 13" id="KW-0863">Zinc-finger</keyword>
<keyword evidence="7" id="KW-0479">Metal-binding</keyword>
<evidence type="ECO:0000256" key="7">
    <source>
        <dbReference type="ARBA" id="ARBA00022723"/>
    </source>
</evidence>
<evidence type="ECO:0000256" key="8">
    <source>
        <dbReference type="ARBA" id="ARBA00022771"/>
    </source>
</evidence>
<evidence type="ECO:0000256" key="16">
    <source>
        <dbReference type="SAM" id="Phobius"/>
    </source>
</evidence>
<dbReference type="PANTHER" id="PTHR13145">
    <property type="entry name" value="SSM4 PROTEIN"/>
    <property type="match status" value="1"/>
</dbReference>
<keyword evidence="5" id="KW-0808">Transferase</keyword>
<dbReference type="SUPFAM" id="SSF57850">
    <property type="entry name" value="RING/U-box"/>
    <property type="match status" value="1"/>
</dbReference>
<evidence type="ECO:0000256" key="1">
    <source>
        <dbReference type="ARBA" id="ARBA00000900"/>
    </source>
</evidence>
<dbReference type="Proteomes" id="UP000243081">
    <property type="component" value="Unassembled WGS sequence"/>
</dbReference>
<feature type="transmembrane region" description="Helical" evidence="16">
    <location>
        <begin position="1423"/>
        <end position="1444"/>
    </location>
</feature>
<evidence type="ECO:0000256" key="6">
    <source>
        <dbReference type="ARBA" id="ARBA00022692"/>
    </source>
</evidence>
<dbReference type="InterPro" id="IPR001841">
    <property type="entry name" value="Znf_RING"/>
</dbReference>
<feature type="compositionally biased region" description="Polar residues" evidence="15">
    <location>
        <begin position="1985"/>
        <end position="2022"/>
    </location>
</feature>
<keyword evidence="10" id="KW-0862">Zinc</keyword>
<feature type="compositionally biased region" description="Low complexity" evidence="15">
    <location>
        <begin position="2124"/>
        <end position="2154"/>
    </location>
</feature>
<feature type="compositionally biased region" description="Polar residues" evidence="15">
    <location>
        <begin position="516"/>
        <end position="527"/>
    </location>
</feature>
<feature type="compositionally biased region" description="Polar residues" evidence="15">
    <location>
        <begin position="1894"/>
        <end position="1916"/>
    </location>
</feature>
<evidence type="ECO:0000256" key="2">
    <source>
        <dbReference type="ARBA" id="ARBA00004141"/>
    </source>
</evidence>
<dbReference type="InterPro" id="IPR011016">
    <property type="entry name" value="Znf_RING-CH"/>
</dbReference>
<feature type="transmembrane region" description="Helical" evidence="16">
    <location>
        <begin position="1362"/>
        <end position="1380"/>
    </location>
</feature>
<evidence type="ECO:0000313" key="19">
    <source>
        <dbReference type="EMBL" id="OAR01724.1"/>
    </source>
</evidence>
<feature type="region of interest" description="Disordered" evidence="15">
    <location>
        <begin position="1"/>
        <end position="26"/>
    </location>
</feature>
<dbReference type="GO" id="GO:0008270">
    <property type="term" value="F:zinc ion binding"/>
    <property type="evidence" value="ECO:0007669"/>
    <property type="project" value="UniProtKB-KW"/>
</dbReference>
<feature type="transmembrane region" description="Helical" evidence="16">
    <location>
        <begin position="1319"/>
        <end position="1342"/>
    </location>
</feature>
<comment type="subcellular location">
    <subcellularLocation>
        <location evidence="2">Membrane</location>
        <topology evidence="2">Multi-pass membrane protein</topology>
    </subcellularLocation>
</comment>
<feature type="region of interest" description="Disordered" evidence="15">
    <location>
        <begin position="1850"/>
        <end position="1931"/>
    </location>
</feature>
<dbReference type="PROSITE" id="PS51292">
    <property type="entry name" value="ZF_RING_CH"/>
    <property type="match status" value="1"/>
</dbReference>
<feature type="transmembrane region" description="Helical" evidence="16">
    <location>
        <begin position="1478"/>
        <end position="1498"/>
    </location>
</feature>
<evidence type="ECO:0000256" key="11">
    <source>
        <dbReference type="ARBA" id="ARBA00022989"/>
    </source>
</evidence>
<accession>A0A179IJQ0</accession>
<keyword evidence="12 16" id="KW-0472">Membrane</keyword>
<feature type="transmembrane region" description="Helical" evidence="16">
    <location>
        <begin position="1037"/>
        <end position="1055"/>
    </location>
</feature>
<feature type="compositionally biased region" description="Polar residues" evidence="15">
    <location>
        <begin position="1968"/>
        <end position="1977"/>
    </location>
</feature>
<feature type="domain" description="RING-CH-type" evidence="18">
    <location>
        <begin position="26"/>
        <end position="87"/>
    </location>
</feature>
<dbReference type="FunFam" id="3.30.40.10:FF:000287">
    <property type="entry name" value="RING finger membrane protein"/>
    <property type="match status" value="1"/>
</dbReference>
<feature type="transmembrane region" description="Helical" evidence="16">
    <location>
        <begin position="940"/>
        <end position="958"/>
    </location>
</feature>